<protein>
    <submittedName>
        <fullName evidence="1">Uncharacterized protein</fullName>
    </submittedName>
</protein>
<comment type="caution">
    <text evidence="1">The sequence shown here is derived from an EMBL/GenBank/DDBJ whole genome shotgun (WGS) entry which is preliminary data.</text>
</comment>
<organism evidence="1 2">
    <name type="scientific">Pristionchus entomophagus</name>
    <dbReference type="NCBI Taxonomy" id="358040"/>
    <lineage>
        <taxon>Eukaryota</taxon>
        <taxon>Metazoa</taxon>
        <taxon>Ecdysozoa</taxon>
        <taxon>Nematoda</taxon>
        <taxon>Chromadorea</taxon>
        <taxon>Rhabditida</taxon>
        <taxon>Rhabditina</taxon>
        <taxon>Diplogasteromorpha</taxon>
        <taxon>Diplogasteroidea</taxon>
        <taxon>Neodiplogasteridae</taxon>
        <taxon>Pristionchus</taxon>
    </lineage>
</organism>
<evidence type="ECO:0000313" key="1">
    <source>
        <dbReference type="EMBL" id="GMS89822.1"/>
    </source>
</evidence>
<name>A0AAV5T5R5_9BILA</name>
<dbReference type="AlphaFoldDB" id="A0AAV5T5R5"/>
<dbReference type="Proteomes" id="UP001432027">
    <property type="component" value="Unassembled WGS sequence"/>
</dbReference>
<gene>
    <name evidence="1" type="ORF">PENTCL1PPCAC_11997</name>
</gene>
<proteinExistence type="predicted"/>
<dbReference type="EMBL" id="BTSX01000003">
    <property type="protein sequence ID" value="GMS89822.1"/>
    <property type="molecule type" value="Genomic_DNA"/>
</dbReference>
<evidence type="ECO:0000313" key="2">
    <source>
        <dbReference type="Proteomes" id="UP001432027"/>
    </source>
</evidence>
<keyword evidence="2" id="KW-1185">Reference proteome</keyword>
<sequence>AKFFCDYDPMVTKDMTRMSRTKGDAKADPQIESKLYCPSHPYPVIKGRTYKDPPIESTNDGGSFVWSMNNTKFIKRSDYVHCVDKMPCSEIPRSYRKNAFLNTENIPSCHQDGQLKMDDKQGKRRNAKFECESTTGELLVQFDGNTRNSYWESEKPENPKHVLFCVYPEPEDEYERIDRINWLDRIPSREMTETPRRALLPLMKTRTGFSRNCQWPSRFLFPRDIKRF</sequence>
<reference evidence="1" key="1">
    <citation type="submission" date="2023-10" db="EMBL/GenBank/DDBJ databases">
        <title>Genome assembly of Pristionchus species.</title>
        <authorList>
            <person name="Yoshida K."/>
            <person name="Sommer R.J."/>
        </authorList>
    </citation>
    <scope>NUCLEOTIDE SEQUENCE</scope>
    <source>
        <strain evidence="1">RS0144</strain>
    </source>
</reference>
<feature type="non-terminal residue" evidence="1">
    <location>
        <position position="1"/>
    </location>
</feature>
<accession>A0AAV5T5R5</accession>